<dbReference type="OrthoDB" id="514823at2759"/>
<dbReference type="GO" id="GO:0006297">
    <property type="term" value="P:nucleotide-excision repair, DNA gap filling"/>
    <property type="evidence" value="ECO:0007669"/>
    <property type="project" value="TreeGrafter"/>
</dbReference>
<dbReference type="GO" id="GO:0043625">
    <property type="term" value="C:delta DNA polymerase complex"/>
    <property type="evidence" value="ECO:0007669"/>
    <property type="project" value="InterPro"/>
</dbReference>
<dbReference type="InterPro" id="IPR019038">
    <property type="entry name" value="POLD3"/>
</dbReference>
<dbReference type="GO" id="GO:1904161">
    <property type="term" value="P:DNA synthesis involved in UV-damage excision repair"/>
    <property type="evidence" value="ECO:0007669"/>
    <property type="project" value="TreeGrafter"/>
</dbReference>
<dbReference type="Proteomes" id="UP000076722">
    <property type="component" value="Unassembled WGS sequence"/>
</dbReference>
<dbReference type="Pfam" id="PF09507">
    <property type="entry name" value="CDC27"/>
    <property type="match status" value="1"/>
</dbReference>
<organism evidence="6 7">
    <name type="scientific">Sistotremastrum niveocremeum HHB9708</name>
    <dbReference type="NCBI Taxonomy" id="1314777"/>
    <lineage>
        <taxon>Eukaryota</taxon>
        <taxon>Fungi</taxon>
        <taxon>Dikarya</taxon>
        <taxon>Basidiomycota</taxon>
        <taxon>Agaricomycotina</taxon>
        <taxon>Agaricomycetes</taxon>
        <taxon>Sistotremastrales</taxon>
        <taxon>Sistotremastraceae</taxon>
        <taxon>Sertulicium</taxon>
        <taxon>Sertulicium niveocremeum</taxon>
    </lineage>
</organism>
<feature type="compositionally biased region" description="Acidic residues" evidence="5">
    <location>
        <begin position="354"/>
        <end position="364"/>
    </location>
</feature>
<accession>A0A164XFS7</accession>
<dbReference type="EMBL" id="KV419400">
    <property type="protein sequence ID" value="KZS95936.1"/>
    <property type="molecule type" value="Genomic_DNA"/>
</dbReference>
<evidence type="ECO:0000256" key="1">
    <source>
        <dbReference type="ARBA" id="ARBA00004123"/>
    </source>
</evidence>
<sequence>MSLTSIEEYLTKELVIEHNVVTFRLLSRTQGIHVNKAKKELQAFYETARTQPNNTLEATYLVSGETLPWHAPRYHSHFVNQDKEDEMEIDEKEDESIPRFEMIVTPEKHLEAVKGRFTKISAIHIYSLSPSRIIDPTFLVPPTETVRQIDQSKGEALARKVGRVVAPPIKGAPKHSKPVLGKTAPVAAIKQGTTSQKASPAPDKPVKTEEVTKSAPPAKSKAQSSLNWSKAKKPEPKETAPAPQVKVEEVATLEEDRNSKPAEEVPVKAVPVKEPLKEVKAQKVRTKSPTPPRKASPQPNPPPKPDAAGPRIRKGRVVSDSEDEVPVPKRGKKRKSDILSKESDTERSLRAMMDIDDEEDRASI</sequence>
<dbReference type="PANTHER" id="PTHR17598:SF13">
    <property type="entry name" value="DNA POLYMERASE DELTA SUBUNIT 3"/>
    <property type="match status" value="1"/>
</dbReference>
<dbReference type="AlphaFoldDB" id="A0A164XFS7"/>
<feature type="compositionally biased region" description="Pro residues" evidence="5">
    <location>
        <begin position="289"/>
        <end position="305"/>
    </location>
</feature>
<protein>
    <recommendedName>
        <fullName evidence="2">DNA polymerase delta subunit 3</fullName>
    </recommendedName>
</protein>
<keyword evidence="4" id="KW-0539">Nucleus</keyword>
<evidence type="ECO:0000256" key="3">
    <source>
        <dbReference type="ARBA" id="ARBA00022705"/>
    </source>
</evidence>
<name>A0A164XFS7_9AGAM</name>
<keyword evidence="7" id="KW-1185">Reference proteome</keyword>
<evidence type="ECO:0000256" key="2">
    <source>
        <dbReference type="ARBA" id="ARBA00017589"/>
    </source>
</evidence>
<dbReference type="InterPro" id="IPR041913">
    <property type="entry name" value="POLD3_sf"/>
</dbReference>
<feature type="region of interest" description="Disordered" evidence="5">
    <location>
        <begin position="189"/>
        <end position="364"/>
    </location>
</feature>
<evidence type="ECO:0000256" key="5">
    <source>
        <dbReference type="SAM" id="MobiDB-lite"/>
    </source>
</evidence>
<dbReference type="Gene3D" id="3.90.1030.20">
    <property type="entry name" value="DNA polymerase delta, p66 (Cdc27) subunit, wHTH domain"/>
    <property type="match status" value="1"/>
</dbReference>
<feature type="compositionally biased region" description="Basic and acidic residues" evidence="5">
    <location>
        <begin position="336"/>
        <end position="349"/>
    </location>
</feature>
<feature type="compositionally biased region" description="Low complexity" evidence="5">
    <location>
        <begin position="213"/>
        <end position="225"/>
    </location>
</feature>
<dbReference type="PANTHER" id="PTHR17598">
    <property type="entry name" value="DNA POLYMERASE DELTA SUBUNIT 3"/>
    <property type="match status" value="1"/>
</dbReference>
<evidence type="ECO:0000313" key="6">
    <source>
        <dbReference type="EMBL" id="KZS95936.1"/>
    </source>
</evidence>
<dbReference type="GO" id="GO:0003887">
    <property type="term" value="F:DNA-directed DNA polymerase activity"/>
    <property type="evidence" value="ECO:0007669"/>
    <property type="project" value="TreeGrafter"/>
</dbReference>
<feature type="compositionally biased region" description="Basic and acidic residues" evidence="5">
    <location>
        <begin position="246"/>
        <end position="266"/>
    </location>
</feature>
<gene>
    <name evidence="6" type="ORF">SISNIDRAFT_330357</name>
</gene>
<comment type="subcellular location">
    <subcellularLocation>
        <location evidence="1">Nucleus</location>
    </subcellularLocation>
</comment>
<evidence type="ECO:0000256" key="4">
    <source>
        <dbReference type="ARBA" id="ARBA00023242"/>
    </source>
</evidence>
<dbReference type="STRING" id="1314777.A0A164XFS7"/>
<reference evidence="6 7" key="1">
    <citation type="journal article" date="2016" name="Mol. Biol. Evol.">
        <title>Comparative Genomics of Early-Diverging Mushroom-Forming Fungi Provides Insights into the Origins of Lignocellulose Decay Capabilities.</title>
        <authorList>
            <person name="Nagy L.G."/>
            <person name="Riley R."/>
            <person name="Tritt A."/>
            <person name="Adam C."/>
            <person name="Daum C."/>
            <person name="Floudas D."/>
            <person name="Sun H."/>
            <person name="Yadav J.S."/>
            <person name="Pangilinan J."/>
            <person name="Larsson K.H."/>
            <person name="Matsuura K."/>
            <person name="Barry K."/>
            <person name="Labutti K."/>
            <person name="Kuo R."/>
            <person name="Ohm R.A."/>
            <person name="Bhattacharya S.S."/>
            <person name="Shirouzu T."/>
            <person name="Yoshinaga Y."/>
            <person name="Martin F.M."/>
            <person name="Grigoriev I.V."/>
            <person name="Hibbett D.S."/>
        </authorList>
    </citation>
    <scope>NUCLEOTIDE SEQUENCE [LARGE SCALE GENOMIC DNA]</scope>
    <source>
        <strain evidence="6 7">HHB9708</strain>
    </source>
</reference>
<evidence type="ECO:0000313" key="7">
    <source>
        <dbReference type="Proteomes" id="UP000076722"/>
    </source>
</evidence>
<dbReference type="GO" id="GO:0006271">
    <property type="term" value="P:DNA strand elongation involved in DNA replication"/>
    <property type="evidence" value="ECO:0007669"/>
    <property type="project" value="TreeGrafter"/>
</dbReference>
<keyword evidence="3" id="KW-0235">DNA replication</keyword>
<proteinExistence type="predicted"/>